<accession>A0AAV3YED0</accession>
<proteinExistence type="predicted"/>
<dbReference type="Proteomes" id="UP000735302">
    <property type="component" value="Unassembled WGS sequence"/>
</dbReference>
<evidence type="ECO:0000313" key="1">
    <source>
        <dbReference type="EMBL" id="GFN81358.1"/>
    </source>
</evidence>
<keyword evidence="2" id="KW-1185">Reference proteome</keyword>
<dbReference type="AlphaFoldDB" id="A0AAV3YED0"/>
<reference evidence="1 2" key="1">
    <citation type="journal article" date="2021" name="Elife">
        <title>Chloroplast acquisition without the gene transfer in kleptoplastic sea slugs, Plakobranchus ocellatus.</title>
        <authorList>
            <person name="Maeda T."/>
            <person name="Takahashi S."/>
            <person name="Yoshida T."/>
            <person name="Shimamura S."/>
            <person name="Takaki Y."/>
            <person name="Nagai Y."/>
            <person name="Toyoda A."/>
            <person name="Suzuki Y."/>
            <person name="Arimoto A."/>
            <person name="Ishii H."/>
            <person name="Satoh N."/>
            <person name="Nishiyama T."/>
            <person name="Hasebe M."/>
            <person name="Maruyama T."/>
            <person name="Minagawa J."/>
            <person name="Obokata J."/>
            <person name="Shigenobu S."/>
        </authorList>
    </citation>
    <scope>NUCLEOTIDE SEQUENCE [LARGE SCALE GENOMIC DNA]</scope>
</reference>
<protein>
    <recommendedName>
        <fullName evidence="3">Phorbol-ester/DAG-type domain-containing protein</fullName>
    </recommendedName>
</protein>
<organism evidence="1 2">
    <name type="scientific">Plakobranchus ocellatus</name>
    <dbReference type="NCBI Taxonomy" id="259542"/>
    <lineage>
        <taxon>Eukaryota</taxon>
        <taxon>Metazoa</taxon>
        <taxon>Spiralia</taxon>
        <taxon>Lophotrochozoa</taxon>
        <taxon>Mollusca</taxon>
        <taxon>Gastropoda</taxon>
        <taxon>Heterobranchia</taxon>
        <taxon>Euthyneura</taxon>
        <taxon>Panpulmonata</taxon>
        <taxon>Sacoglossa</taxon>
        <taxon>Placobranchoidea</taxon>
        <taxon>Plakobranchidae</taxon>
        <taxon>Plakobranchus</taxon>
    </lineage>
</organism>
<evidence type="ECO:0000313" key="2">
    <source>
        <dbReference type="Proteomes" id="UP000735302"/>
    </source>
</evidence>
<evidence type="ECO:0008006" key="3">
    <source>
        <dbReference type="Google" id="ProtNLM"/>
    </source>
</evidence>
<dbReference type="EMBL" id="BLXT01000924">
    <property type="protein sequence ID" value="GFN81358.1"/>
    <property type="molecule type" value="Genomic_DNA"/>
</dbReference>
<comment type="caution">
    <text evidence="1">The sequence shown here is derived from an EMBL/GenBank/DDBJ whole genome shotgun (WGS) entry which is preliminary data.</text>
</comment>
<gene>
    <name evidence="1" type="ORF">PoB_000786400</name>
</gene>
<name>A0AAV3YED0_9GAST</name>
<sequence length="127" mass="14573">MHNLLDISIVNSWILYNLDHDDKPIDRQRSIVAIVESLCIDDVAPNNPVPQQLADGHDVVLLEGKKGERDCFVCSDRSADKNSIVGRKRTRYWCPACKVGCHLQCAQRLRHVTDQGLQKRRRIQQQE</sequence>